<keyword evidence="2" id="KW-0732">Signal</keyword>
<dbReference type="GO" id="GO:0016787">
    <property type="term" value="F:hydrolase activity"/>
    <property type="evidence" value="ECO:0007669"/>
    <property type="project" value="UniProtKB-KW"/>
</dbReference>
<accession>A0ABP7AQS8</accession>
<dbReference type="InterPro" id="IPR001466">
    <property type="entry name" value="Beta-lactam-related"/>
</dbReference>
<dbReference type="Pfam" id="PF00144">
    <property type="entry name" value="Beta-lactamase"/>
    <property type="match status" value="1"/>
</dbReference>
<keyword evidence="4" id="KW-0378">Hydrolase</keyword>
<dbReference type="SUPFAM" id="SSF56601">
    <property type="entry name" value="beta-lactamase/transpeptidase-like"/>
    <property type="match status" value="1"/>
</dbReference>
<gene>
    <name evidence="4" type="ORF">GCM10022223_66810</name>
</gene>
<comment type="caution">
    <text evidence="4">The sequence shown here is derived from an EMBL/GenBank/DDBJ whole genome shotgun (WGS) entry which is preliminary data.</text>
</comment>
<reference evidence="5" key="1">
    <citation type="journal article" date="2019" name="Int. J. Syst. Evol. Microbiol.">
        <title>The Global Catalogue of Microorganisms (GCM) 10K type strain sequencing project: providing services to taxonomists for standard genome sequencing and annotation.</title>
        <authorList>
            <consortium name="The Broad Institute Genomics Platform"/>
            <consortium name="The Broad Institute Genome Sequencing Center for Infectious Disease"/>
            <person name="Wu L."/>
            <person name="Ma J."/>
        </authorList>
    </citation>
    <scope>NUCLEOTIDE SEQUENCE [LARGE SCALE GENOMIC DNA]</scope>
    <source>
        <strain evidence="5">JCM 16902</strain>
    </source>
</reference>
<dbReference type="PANTHER" id="PTHR46825">
    <property type="entry name" value="D-ALANYL-D-ALANINE-CARBOXYPEPTIDASE/ENDOPEPTIDASE AMPH"/>
    <property type="match status" value="1"/>
</dbReference>
<sequence>MTTDTATRKSAHPRRRTAVALSAAVLAGSGAIAAAGAASAGTPAPSGQGPMRDVAEQVLASGAPGYVARINDGRRTAFTVAGLADIATGRPLTARDQFEIGSNTKTFMSTLALQLVDRHQLRLDAPVAKYLPGVVPNGKNITVRMLLNHTSGLFSYTGDEDFFAQLTEDPQRVWTEQELLDVAFRHEPNFAPGTSWSYSNTNYTLIGMILQKQTGRSLPDLVQQRIARPLGLRHTYYADPRATNTGPGYAHGYAVSFAGATPTKVDTSTWPIGGWGGAAGAIVSDANDLSRFFSGVLGGKLFSQHQVNQMKKTVDVPADYPIKGGYGLGLFRVDGACGTVWGHGGDTLGHHSTALATEDGRRTAVSDTTAEPSDTKANDGVNRYAQVAFAAEDVTICEMLDKPVPASVTDALHGTTPTPAAAG</sequence>
<dbReference type="Gene3D" id="3.40.710.10">
    <property type="entry name" value="DD-peptidase/beta-lactamase superfamily"/>
    <property type="match status" value="1"/>
</dbReference>
<evidence type="ECO:0000313" key="4">
    <source>
        <dbReference type="EMBL" id="GAA3638433.1"/>
    </source>
</evidence>
<dbReference type="Proteomes" id="UP001501074">
    <property type="component" value="Unassembled WGS sequence"/>
</dbReference>
<evidence type="ECO:0000256" key="2">
    <source>
        <dbReference type="SAM" id="SignalP"/>
    </source>
</evidence>
<dbReference type="PANTHER" id="PTHR46825:SF7">
    <property type="entry name" value="D-ALANYL-D-ALANINE CARBOXYPEPTIDASE"/>
    <property type="match status" value="1"/>
</dbReference>
<evidence type="ECO:0000259" key="3">
    <source>
        <dbReference type="Pfam" id="PF00144"/>
    </source>
</evidence>
<dbReference type="RefSeq" id="WP_231481454.1">
    <property type="nucleotide sequence ID" value="NZ_BAAAZO010000012.1"/>
</dbReference>
<dbReference type="InterPro" id="IPR050491">
    <property type="entry name" value="AmpC-like"/>
</dbReference>
<dbReference type="InterPro" id="IPR006311">
    <property type="entry name" value="TAT_signal"/>
</dbReference>
<evidence type="ECO:0000313" key="5">
    <source>
        <dbReference type="Proteomes" id="UP001501074"/>
    </source>
</evidence>
<dbReference type="EMBL" id="BAAAZO010000012">
    <property type="protein sequence ID" value="GAA3638433.1"/>
    <property type="molecule type" value="Genomic_DNA"/>
</dbReference>
<keyword evidence="5" id="KW-1185">Reference proteome</keyword>
<name>A0ABP7AQS8_9ACTN</name>
<feature type="chain" id="PRO_5047087678" evidence="2">
    <location>
        <begin position="41"/>
        <end position="423"/>
    </location>
</feature>
<evidence type="ECO:0000256" key="1">
    <source>
        <dbReference type="SAM" id="MobiDB-lite"/>
    </source>
</evidence>
<protein>
    <submittedName>
        <fullName evidence="4">Serine hydrolase domain-containing protein</fullName>
    </submittedName>
</protein>
<dbReference type="PROSITE" id="PS51318">
    <property type="entry name" value="TAT"/>
    <property type="match status" value="1"/>
</dbReference>
<feature type="domain" description="Beta-lactamase-related" evidence="3">
    <location>
        <begin position="55"/>
        <end position="365"/>
    </location>
</feature>
<feature type="region of interest" description="Disordered" evidence="1">
    <location>
        <begin position="359"/>
        <end position="378"/>
    </location>
</feature>
<organism evidence="4 5">
    <name type="scientific">Kineosporia mesophila</name>
    <dbReference type="NCBI Taxonomy" id="566012"/>
    <lineage>
        <taxon>Bacteria</taxon>
        <taxon>Bacillati</taxon>
        <taxon>Actinomycetota</taxon>
        <taxon>Actinomycetes</taxon>
        <taxon>Kineosporiales</taxon>
        <taxon>Kineosporiaceae</taxon>
        <taxon>Kineosporia</taxon>
    </lineage>
</organism>
<feature type="signal peptide" evidence="2">
    <location>
        <begin position="1"/>
        <end position="40"/>
    </location>
</feature>
<dbReference type="InterPro" id="IPR012338">
    <property type="entry name" value="Beta-lactam/transpept-like"/>
</dbReference>
<proteinExistence type="predicted"/>